<dbReference type="AlphaFoldDB" id="A0A4D9D703"/>
<keyword evidence="4 5" id="KW-0472">Membrane</keyword>
<accession>A0A4D9D703</accession>
<feature type="transmembrane region" description="Helical" evidence="5">
    <location>
        <begin position="148"/>
        <end position="171"/>
    </location>
</feature>
<evidence type="ECO:0000256" key="2">
    <source>
        <dbReference type="ARBA" id="ARBA00022692"/>
    </source>
</evidence>
<reference evidence="6 7" key="1">
    <citation type="submission" date="2019-01" db="EMBL/GenBank/DDBJ databases">
        <title>Nuclear Genome Assembly of the Microalgal Biofuel strain Nannochloropsis salina CCMP1776.</title>
        <authorList>
            <person name="Hovde B."/>
        </authorList>
    </citation>
    <scope>NUCLEOTIDE SEQUENCE [LARGE SCALE GENOMIC DNA]</scope>
    <source>
        <strain evidence="6 7">CCMP1776</strain>
    </source>
</reference>
<keyword evidence="2 5" id="KW-0812">Transmembrane</keyword>
<dbReference type="GO" id="GO:0016020">
    <property type="term" value="C:membrane"/>
    <property type="evidence" value="ECO:0007669"/>
    <property type="project" value="UniProtKB-SubCell"/>
</dbReference>
<gene>
    <name evidence="6" type="ORF">NSK_004346</name>
</gene>
<dbReference type="InterPro" id="IPR050997">
    <property type="entry name" value="MAPEG"/>
</dbReference>
<evidence type="ECO:0000256" key="1">
    <source>
        <dbReference type="ARBA" id="ARBA00004141"/>
    </source>
</evidence>
<evidence type="ECO:0000256" key="4">
    <source>
        <dbReference type="ARBA" id="ARBA00023136"/>
    </source>
</evidence>
<dbReference type="Gene3D" id="1.20.120.550">
    <property type="entry name" value="Membrane associated eicosanoid/glutathione metabolism-like domain"/>
    <property type="match status" value="1"/>
</dbReference>
<keyword evidence="3 5" id="KW-1133">Transmembrane helix</keyword>
<dbReference type="SUPFAM" id="SSF161084">
    <property type="entry name" value="MAPEG domain-like"/>
    <property type="match status" value="1"/>
</dbReference>
<dbReference type="GO" id="GO:0004364">
    <property type="term" value="F:glutathione transferase activity"/>
    <property type="evidence" value="ECO:0007669"/>
    <property type="project" value="TreeGrafter"/>
</dbReference>
<evidence type="ECO:0000313" key="7">
    <source>
        <dbReference type="Proteomes" id="UP000355283"/>
    </source>
</evidence>
<comment type="caution">
    <text evidence="6">The sequence shown here is derived from an EMBL/GenBank/DDBJ whole genome shotgun (WGS) entry which is preliminary data.</text>
</comment>
<evidence type="ECO:0008006" key="8">
    <source>
        <dbReference type="Google" id="ProtNLM"/>
    </source>
</evidence>
<keyword evidence="7" id="KW-1185">Reference proteome</keyword>
<sequence>MSTFTISPEYGYVLIAAALLVLEGVYLGSAVMGLRRAYFNDEWQKKNKDLMDEHKKAFPTVPFSLGYPDMGSGRYAGRLDYEQWFRFNNVQRGHHNFLEQVWGVMSLLLVGGLFQPKTFAVLATIYIVSRALYAKGYSSQGPKGREAGAILGILSLLGMVGCVIKVGVALIKSGSK</sequence>
<name>A0A4D9D703_9STRA</name>
<dbReference type="OrthoDB" id="410651at2759"/>
<dbReference type="PANTHER" id="PTHR10250:SF26">
    <property type="entry name" value="GLUTATHIONE S-TRANSFERASE 3, MITOCHONDRIAL"/>
    <property type="match status" value="1"/>
</dbReference>
<feature type="transmembrane region" description="Helical" evidence="5">
    <location>
        <begin position="101"/>
        <end position="128"/>
    </location>
</feature>
<feature type="transmembrane region" description="Helical" evidence="5">
    <location>
        <begin position="12"/>
        <end position="34"/>
    </location>
</feature>
<dbReference type="Pfam" id="PF01124">
    <property type="entry name" value="MAPEG"/>
    <property type="match status" value="1"/>
</dbReference>
<dbReference type="GO" id="GO:0005783">
    <property type="term" value="C:endoplasmic reticulum"/>
    <property type="evidence" value="ECO:0007669"/>
    <property type="project" value="TreeGrafter"/>
</dbReference>
<dbReference type="GO" id="GO:0004602">
    <property type="term" value="F:glutathione peroxidase activity"/>
    <property type="evidence" value="ECO:0007669"/>
    <property type="project" value="TreeGrafter"/>
</dbReference>
<dbReference type="InterPro" id="IPR001129">
    <property type="entry name" value="Membr-assoc_MAPEG"/>
</dbReference>
<dbReference type="InterPro" id="IPR023352">
    <property type="entry name" value="MAPEG-like_dom_sf"/>
</dbReference>
<evidence type="ECO:0000256" key="5">
    <source>
        <dbReference type="SAM" id="Phobius"/>
    </source>
</evidence>
<dbReference type="Proteomes" id="UP000355283">
    <property type="component" value="Unassembled WGS sequence"/>
</dbReference>
<dbReference type="GO" id="GO:0006691">
    <property type="term" value="P:leukotriene metabolic process"/>
    <property type="evidence" value="ECO:0007669"/>
    <property type="project" value="UniProtKB-ARBA"/>
</dbReference>
<organism evidence="6 7">
    <name type="scientific">Nannochloropsis salina CCMP1776</name>
    <dbReference type="NCBI Taxonomy" id="1027361"/>
    <lineage>
        <taxon>Eukaryota</taxon>
        <taxon>Sar</taxon>
        <taxon>Stramenopiles</taxon>
        <taxon>Ochrophyta</taxon>
        <taxon>Eustigmatophyceae</taxon>
        <taxon>Eustigmatales</taxon>
        <taxon>Monodopsidaceae</taxon>
        <taxon>Microchloropsis</taxon>
        <taxon>Microchloropsis salina</taxon>
    </lineage>
</organism>
<comment type="subcellular location">
    <subcellularLocation>
        <location evidence="1">Membrane</location>
        <topology evidence="1">Multi-pass membrane protein</topology>
    </subcellularLocation>
</comment>
<protein>
    <recommendedName>
        <fullName evidence="8">Glutathione transferase</fullName>
    </recommendedName>
</protein>
<dbReference type="PANTHER" id="PTHR10250">
    <property type="entry name" value="MICROSOMAL GLUTATHIONE S-TRANSFERASE"/>
    <property type="match status" value="1"/>
</dbReference>
<evidence type="ECO:0000313" key="6">
    <source>
        <dbReference type="EMBL" id="TFJ84359.1"/>
    </source>
</evidence>
<dbReference type="EMBL" id="SDOX01000019">
    <property type="protein sequence ID" value="TFJ84359.1"/>
    <property type="molecule type" value="Genomic_DNA"/>
</dbReference>
<dbReference type="GO" id="GO:0005635">
    <property type="term" value="C:nuclear envelope"/>
    <property type="evidence" value="ECO:0007669"/>
    <property type="project" value="TreeGrafter"/>
</dbReference>
<proteinExistence type="predicted"/>
<evidence type="ECO:0000256" key="3">
    <source>
        <dbReference type="ARBA" id="ARBA00022989"/>
    </source>
</evidence>